<protein>
    <submittedName>
        <fullName evidence="1">Uncharacterized protein</fullName>
    </submittedName>
</protein>
<dbReference type="Proteomes" id="UP000593567">
    <property type="component" value="Unassembled WGS sequence"/>
</dbReference>
<evidence type="ECO:0000313" key="2">
    <source>
        <dbReference type="Proteomes" id="UP000593567"/>
    </source>
</evidence>
<dbReference type="AlphaFoldDB" id="A0A7J7JYK8"/>
<gene>
    <name evidence="1" type="ORF">EB796_010688</name>
</gene>
<keyword evidence="2" id="KW-1185">Reference proteome</keyword>
<name>A0A7J7JYK8_BUGNE</name>
<dbReference type="OrthoDB" id="6159971at2759"/>
<dbReference type="EMBL" id="VXIV02001644">
    <property type="protein sequence ID" value="KAF6031023.1"/>
    <property type="molecule type" value="Genomic_DNA"/>
</dbReference>
<sequence length="113" mass="12633">MYPCSSYLISVLCNMKLGRNVARTFLDYYKLVGYISAKPSAVLHPSPTDTLKVMGVEAREDMIIDTQQTHTKAPVSKAILELHPMNLYCLTEEMGEGSTSLYIAGVQLDQRLF</sequence>
<evidence type="ECO:0000313" key="1">
    <source>
        <dbReference type="EMBL" id="KAF6031023.1"/>
    </source>
</evidence>
<comment type="caution">
    <text evidence="1">The sequence shown here is derived from an EMBL/GenBank/DDBJ whole genome shotgun (WGS) entry which is preliminary data.</text>
</comment>
<reference evidence="1" key="1">
    <citation type="submission" date="2020-06" db="EMBL/GenBank/DDBJ databases">
        <title>Draft genome of Bugula neritina, a colonial animal packing powerful symbionts and potential medicines.</title>
        <authorList>
            <person name="Rayko M."/>
        </authorList>
    </citation>
    <scope>NUCLEOTIDE SEQUENCE [LARGE SCALE GENOMIC DNA]</scope>
    <source>
        <strain evidence="1">Kwan_BN1</strain>
    </source>
</reference>
<accession>A0A7J7JYK8</accession>
<organism evidence="1 2">
    <name type="scientific">Bugula neritina</name>
    <name type="common">Brown bryozoan</name>
    <name type="synonym">Sertularia neritina</name>
    <dbReference type="NCBI Taxonomy" id="10212"/>
    <lineage>
        <taxon>Eukaryota</taxon>
        <taxon>Metazoa</taxon>
        <taxon>Spiralia</taxon>
        <taxon>Lophotrochozoa</taxon>
        <taxon>Bryozoa</taxon>
        <taxon>Gymnolaemata</taxon>
        <taxon>Cheilostomatida</taxon>
        <taxon>Flustrina</taxon>
        <taxon>Buguloidea</taxon>
        <taxon>Bugulidae</taxon>
        <taxon>Bugula</taxon>
    </lineage>
</organism>
<proteinExistence type="predicted"/>